<evidence type="ECO:0000313" key="2">
    <source>
        <dbReference type="EMBL" id="KAK8026511.1"/>
    </source>
</evidence>
<evidence type="ECO:0000256" key="1">
    <source>
        <dbReference type="SAM" id="MobiDB-lite"/>
    </source>
</evidence>
<gene>
    <name evidence="2" type="ORF">PG991_003567</name>
</gene>
<keyword evidence="3" id="KW-1185">Reference proteome</keyword>
<dbReference type="Proteomes" id="UP001396898">
    <property type="component" value="Unassembled WGS sequence"/>
</dbReference>
<proteinExistence type="predicted"/>
<accession>A0ABR1S3Y7</accession>
<name>A0ABR1S3Y7_9PEZI</name>
<feature type="region of interest" description="Disordered" evidence="1">
    <location>
        <begin position="1"/>
        <end position="26"/>
    </location>
</feature>
<sequence>MFASSASRRPAQHLQVTSGSCSRDASSGTYPAFRGSYGTFPERPRHMSHVCVVVRQGCAYKGASSLSPSSLSSLAAVNVQHDRRAHVVVHVVLERLPAQDI</sequence>
<dbReference type="EMBL" id="JAQQWI010000007">
    <property type="protein sequence ID" value="KAK8026511.1"/>
    <property type="molecule type" value="Genomic_DNA"/>
</dbReference>
<feature type="compositionally biased region" description="Polar residues" evidence="1">
    <location>
        <begin position="14"/>
        <end position="26"/>
    </location>
</feature>
<protein>
    <submittedName>
        <fullName evidence="2">Uncharacterized protein</fullName>
    </submittedName>
</protein>
<comment type="caution">
    <text evidence="2">The sequence shown here is derived from an EMBL/GenBank/DDBJ whole genome shotgun (WGS) entry which is preliminary data.</text>
</comment>
<organism evidence="2 3">
    <name type="scientific">Apiospora marii</name>
    <dbReference type="NCBI Taxonomy" id="335849"/>
    <lineage>
        <taxon>Eukaryota</taxon>
        <taxon>Fungi</taxon>
        <taxon>Dikarya</taxon>
        <taxon>Ascomycota</taxon>
        <taxon>Pezizomycotina</taxon>
        <taxon>Sordariomycetes</taxon>
        <taxon>Xylariomycetidae</taxon>
        <taxon>Amphisphaeriales</taxon>
        <taxon>Apiosporaceae</taxon>
        <taxon>Apiospora</taxon>
    </lineage>
</organism>
<evidence type="ECO:0000313" key="3">
    <source>
        <dbReference type="Proteomes" id="UP001396898"/>
    </source>
</evidence>
<reference evidence="2 3" key="1">
    <citation type="submission" date="2023-01" db="EMBL/GenBank/DDBJ databases">
        <title>Analysis of 21 Apiospora genomes using comparative genomics revels a genus with tremendous synthesis potential of carbohydrate active enzymes and secondary metabolites.</title>
        <authorList>
            <person name="Sorensen T."/>
        </authorList>
    </citation>
    <scope>NUCLEOTIDE SEQUENCE [LARGE SCALE GENOMIC DNA]</scope>
    <source>
        <strain evidence="2 3">CBS 20057</strain>
    </source>
</reference>